<organism evidence="2 3">
    <name type="scientific">Setaria digitata</name>
    <dbReference type="NCBI Taxonomy" id="48799"/>
    <lineage>
        <taxon>Eukaryota</taxon>
        <taxon>Metazoa</taxon>
        <taxon>Ecdysozoa</taxon>
        <taxon>Nematoda</taxon>
        <taxon>Chromadorea</taxon>
        <taxon>Rhabditida</taxon>
        <taxon>Spirurina</taxon>
        <taxon>Spiruromorpha</taxon>
        <taxon>Filarioidea</taxon>
        <taxon>Setariidae</taxon>
        <taxon>Setaria</taxon>
    </lineage>
</organism>
<evidence type="ECO:0000256" key="1">
    <source>
        <dbReference type="SAM" id="MobiDB-lite"/>
    </source>
</evidence>
<evidence type="ECO:0000313" key="2">
    <source>
        <dbReference type="Proteomes" id="UP000887581"/>
    </source>
</evidence>
<name>A0A915Q3F7_9BILA</name>
<sequence length="165" mass="18541">MPLSCKESEDGNKIKLDKTQEITVKSGAVSLKSTQTEKASSARSNTTQKIVTKSTQDDSTLARGRGTSIYEKMTKEQMIRAGKKQFDKLSSDTQRKSVRLGRPAHSSILARRKFQRYLLKKSQQHSTASLSERSIDRGTRTLSSTETRSDRGNLQKMKNLTRNSK</sequence>
<reference evidence="3" key="1">
    <citation type="submission" date="2022-11" db="UniProtKB">
        <authorList>
            <consortium name="WormBaseParasite"/>
        </authorList>
    </citation>
    <scope>IDENTIFICATION</scope>
</reference>
<feature type="region of interest" description="Disordered" evidence="1">
    <location>
        <begin position="120"/>
        <end position="165"/>
    </location>
</feature>
<feature type="compositionally biased region" description="Basic and acidic residues" evidence="1">
    <location>
        <begin position="85"/>
        <end position="95"/>
    </location>
</feature>
<feature type="region of interest" description="Disordered" evidence="1">
    <location>
        <begin position="34"/>
        <end position="61"/>
    </location>
</feature>
<dbReference type="AlphaFoldDB" id="A0A915Q3F7"/>
<protein>
    <submittedName>
        <fullName evidence="3">DUF4005 domain-containing protein</fullName>
    </submittedName>
</protein>
<proteinExistence type="predicted"/>
<keyword evidence="2" id="KW-1185">Reference proteome</keyword>
<dbReference type="WBParaSite" id="sdigi.contig872.g9927.t1">
    <property type="protein sequence ID" value="sdigi.contig872.g9927.t1"/>
    <property type="gene ID" value="sdigi.contig872.g9927"/>
</dbReference>
<accession>A0A915Q3F7</accession>
<feature type="compositionally biased region" description="Polar residues" evidence="1">
    <location>
        <begin position="34"/>
        <end position="59"/>
    </location>
</feature>
<dbReference type="Proteomes" id="UP000887581">
    <property type="component" value="Unplaced"/>
</dbReference>
<feature type="compositionally biased region" description="Polar residues" evidence="1">
    <location>
        <begin position="156"/>
        <end position="165"/>
    </location>
</feature>
<evidence type="ECO:0000313" key="3">
    <source>
        <dbReference type="WBParaSite" id="sdigi.contig872.g9927.t1"/>
    </source>
</evidence>
<feature type="region of interest" description="Disordered" evidence="1">
    <location>
        <begin position="85"/>
        <end position="106"/>
    </location>
</feature>